<proteinExistence type="predicted"/>
<dbReference type="Proteomes" id="UP000177306">
    <property type="component" value="Unassembled WGS sequence"/>
</dbReference>
<evidence type="ECO:0000313" key="3">
    <source>
        <dbReference type="Proteomes" id="UP000177306"/>
    </source>
</evidence>
<feature type="domain" description="Homing endonuclease LAGLIDADG" evidence="1">
    <location>
        <begin position="150"/>
        <end position="202"/>
    </location>
</feature>
<dbReference type="EMBL" id="MFLY01000028">
    <property type="protein sequence ID" value="OGG72854.1"/>
    <property type="molecule type" value="Genomic_DNA"/>
</dbReference>
<dbReference type="AlphaFoldDB" id="A0A1F6EGR9"/>
<dbReference type="Gene3D" id="1.10.10.60">
    <property type="entry name" value="Homeodomain-like"/>
    <property type="match status" value="1"/>
</dbReference>
<dbReference type="InterPro" id="IPR004860">
    <property type="entry name" value="LAGLIDADG_dom"/>
</dbReference>
<evidence type="ECO:0000313" key="2">
    <source>
        <dbReference type="EMBL" id="OGG72854.1"/>
    </source>
</evidence>
<organism evidence="2 3">
    <name type="scientific">Candidatus Kaiserbacteria bacterium RIFCSPLOWO2_01_FULL_53_17</name>
    <dbReference type="NCBI Taxonomy" id="1798511"/>
    <lineage>
        <taxon>Bacteria</taxon>
        <taxon>Candidatus Kaiseribacteriota</taxon>
    </lineage>
</organism>
<evidence type="ECO:0000259" key="1">
    <source>
        <dbReference type="Pfam" id="PF14528"/>
    </source>
</evidence>
<dbReference type="GO" id="GO:0004519">
    <property type="term" value="F:endonuclease activity"/>
    <property type="evidence" value="ECO:0007669"/>
    <property type="project" value="InterPro"/>
</dbReference>
<accession>A0A1F6EGR9</accession>
<dbReference type="InterPro" id="IPR027434">
    <property type="entry name" value="Homing_endonucl"/>
</dbReference>
<dbReference type="SUPFAM" id="SSF55608">
    <property type="entry name" value="Homing endonucleases"/>
    <property type="match status" value="1"/>
</dbReference>
<protein>
    <recommendedName>
        <fullName evidence="1">Homing endonuclease LAGLIDADG domain-containing protein</fullName>
    </recommendedName>
</protein>
<reference evidence="2 3" key="1">
    <citation type="journal article" date="2016" name="Nat. Commun.">
        <title>Thousands of microbial genomes shed light on interconnected biogeochemical processes in an aquifer system.</title>
        <authorList>
            <person name="Anantharaman K."/>
            <person name="Brown C.T."/>
            <person name="Hug L.A."/>
            <person name="Sharon I."/>
            <person name="Castelle C.J."/>
            <person name="Probst A.J."/>
            <person name="Thomas B.C."/>
            <person name="Singh A."/>
            <person name="Wilkins M.J."/>
            <person name="Karaoz U."/>
            <person name="Brodie E.L."/>
            <person name="Williams K.H."/>
            <person name="Hubbard S.S."/>
            <person name="Banfield J.F."/>
        </authorList>
    </citation>
    <scope>NUCLEOTIDE SEQUENCE [LARGE SCALE GENOMIC DNA]</scope>
</reference>
<gene>
    <name evidence="2" type="ORF">A3A38_01260</name>
</gene>
<sequence length="263" mass="30082">MYYQKYLSSYQIAKAFSCSQTAIMNRLRDFKISTRTIQEGKALTKPKYPRKNFDGSKSDKAYLIGFRLGDLHIRKTHPNSPTIQVHTNSTRQEQVDLMRELFSGYGHVRVHESDKRGAIKVRCFLNTSFAFLVPKSVEIETWILKSKKYSLSFLAGYIDAEGSFGLNPRNQPLFSMKSQDKMLMSMIQSKILPSIKIKTKLHFVRPAGSIMNGIRSNKDVFGIFLYSRQNLKRILGGIFPLLKHSKRRADAIKVLTLINHVGA</sequence>
<comment type="caution">
    <text evidence="2">The sequence shown here is derived from an EMBL/GenBank/DDBJ whole genome shotgun (WGS) entry which is preliminary data.</text>
</comment>
<name>A0A1F6EGR9_9BACT</name>
<dbReference type="Pfam" id="PF14528">
    <property type="entry name" value="LAGLIDADG_3"/>
    <property type="match status" value="1"/>
</dbReference>
<dbReference type="Gene3D" id="3.10.28.10">
    <property type="entry name" value="Homing endonucleases"/>
    <property type="match status" value="1"/>
</dbReference>